<dbReference type="PIRSF" id="PIRSF004923">
    <property type="entry name" value="RseC"/>
    <property type="match status" value="1"/>
</dbReference>
<evidence type="ECO:0000256" key="1">
    <source>
        <dbReference type="SAM" id="Phobius"/>
    </source>
</evidence>
<dbReference type="Pfam" id="PF04246">
    <property type="entry name" value="RseC_MucC"/>
    <property type="match status" value="1"/>
</dbReference>
<organism evidence="2 3">
    <name type="scientific">Candidatus Desantisbacteria bacterium CG1_02_38_46</name>
    <dbReference type="NCBI Taxonomy" id="1817893"/>
    <lineage>
        <taxon>Bacteria</taxon>
        <taxon>Candidatus Desantisiibacteriota</taxon>
    </lineage>
</organism>
<dbReference type="InterPro" id="IPR026268">
    <property type="entry name" value="RseC"/>
</dbReference>
<reference evidence="2 3" key="1">
    <citation type="journal article" date="2016" name="Environ. Microbiol.">
        <title>Genomic resolution of a cold subsurface aquifer community provides metabolic insights for novel microbes adapted to high CO concentrations.</title>
        <authorList>
            <person name="Probst A.J."/>
            <person name="Castelle C.J."/>
            <person name="Singh A."/>
            <person name="Brown C.T."/>
            <person name="Anantharaman K."/>
            <person name="Sharon I."/>
            <person name="Hug L.A."/>
            <person name="Burstein D."/>
            <person name="Emerson J.B."/>
            <person name="Thomas B.C."/>
            <person name="Banfield J.F."/>
        </authorList>
    </citation>
    <scope>NUCLEOTIDE SEQUENCE [LARGE SCALE GENOMIC DNA]</scope>
    <source>
        <strain evidence="2">CG1_02_38_46</strain>
    </source>
</reference>
<proteinExistence type="predicted"/>
<evidence type="ECO:0008006" key="4">
    <source>
        <dbReference type="Google" id="ProtNLM"/>
    </source>
</evidence>
<feature type="transmembrane region" description="Helical" evidence="1">
    <location>
        <begin position="98"/>
        <end position="117"/>
    </location>
</feature>
<evidence type="ECO:0000313" key="3">
    <source>
        <dbReference type="Proteomes" id="UP000182278"/>
    </source>
</evidence>
<protein>
    <recommendedName>
        <fullName evidence="4">Fis family transcriptional regulator</fullName>
    </recommendedName>
</protein>
<gene>
    <name evidence="2" type="ORF">AUJ66_08685</name>
</gene>
<dbReference type="PANTHER" id="PTHR35867">
    <property type="entry name" value="PROTEIN RSEC"/>
    <property type="match status" value="1"/>
</dbReference>
<dbReference type="EMBL" id="MNUO01000131">
    <property type="protein sequence ID" value="OIN95693.1"/>
    <property type="molecule type" value="Genomic_DNA"/>
</dbReference>
<dbReference type="STRING" id="1817893.AUJ66_08685"/>
<dbReference type="AlphaFoldDB" id="A0A1J4SBU0"/>
<sequence>MDEVGRVIEIKGNMAKVEVAQKEVCHKCPSASFCKLATGDSRIIEAANEIGAKVGQLVKIEIGSGNILASAFLVYIFPIIALLIAGGLTQWISSSQNMAIIIGMSAMAFSFLIVRSFDKRMNKSRKIRPEGLSYVTQDFSPEARKLIPTVKEIVSGG</sequence>
<evidence type="ECO:0000313" key="2">
    <source>
        <dbReference type="EMBL" id="OIN95693.1"/>
    </source>
</evidence>
<dbReference type="InterPro" id="IPR007359">
    <property type="entry name" value="SigmaE_reg_RseC_MucC"/>
</dbReference>
<keyword evidence="1" id="KW-1133">Transmembrane helix</keyword>
<comment type="caution">
    <text evidence="2">The sequence shown here is derived from an EMBL/GenBank/DDBJ whole genome shotgun (WGS) entry which is preliminary data.</text>
</comment>
<name>A0A1J4SBU0_9BACT</name>
<feature type="transmembrane region" description="Helical" evidence="1">
    <location>
        <begin position="67"/>
        <end position="92"/>
    </location>
</feature>
<accession>A0A1J4SBU0</accession>
<dbReference type="Proteomes" id="UP000182278">
    <property type="component" value="Unassembled WGS sequence"/>
</dbReference>
<keyword evidence="1" id="KW-0472">Membrane</keyword>
<keyword evidence="1" id="KW-0812">Transmembrane</keyword>
<dbReference type="PANTHER" id="PTHR35867:SF1">
    <property type="entry name" value="PROTEIN RSEC"/>
    <property type="match status" value="1"/>
</dbReference>